<protein>
    <recommendedName>
        <fullName evidence="2">DUF4012 domain-containing protein</fullName>
    </recommendedName>
</protein>
<evidence type="ECO:0000313" key="1">
    <source>
        <dbReference type="EMBL" id="ABN96764.1"/>
    </source>
</evidence>
<accession>A0A5Q5CC53</accession>
<dbReference type="InterPro" id="IPR025101">
    <property type="entry name" value="DUF4012"/>
</dbReference>
<name>A0A5Q5CC53_MYCSJ</name>
<dbReference type="AlphaFoldDB" id="A0A5Q5CC53"/>
<dbReference type="EMBL" id="CP000580">
    <property type="protein sequence ID" value="ABN96764.1"/>
    <property type="molecule type" value="Genomic_DNA"/>
</dbReference>
<dbReference type="Pfam" id="PF13196">
    <property type="entry name" value="DUF4012"/>
    <property type="match status" value="1"/>
</dbReference>
<reference evidence="1" key="1">
    <citation type="submission" date="2007-02" db="EMBL/GenBank/DDBJ databases">
        <title>Complete sequence of Mycobacterium sp. JLS.</title>
        <authorList>
            <consortium name="US DOE Joint Genome Institute"/>
            <person name="Copeland A."/>
            <person name="Lucas S."/>
            <person name="Lapidus A."/>
            <person name="Barry K."/>
            <person name="Detter J.C."/>
            <person name="Glavina del Rio T."/>
            <person name="Hammon N."/>
            <person name="Israni S."/>
            <person name="Dalin E."/>
            <person name="Tice H."/>
            <person name="Pitluck S."/>
            <person name="Chain P."/>
            <person name="Malfatti S."/>
            <person name="Shin M."/>
            <person name="Vergez L."/>
            <person name="Schmutz J."/>
            <person name="Larimer F."/>
            <person name="Land M."/>
            <person name="Hauser L."/>
            <person name="Kyrpides N."/>
            <person name="Mikhailova N."/>
            <person name="Miller C.D."/>
            <person name="Anderson A.J."/>
            <person name="Sims R.C."/>
            <person name="Richardson P."/>
        </authorList>
    </citation>
    <scope>NUCLEOTIDE SEQUENCE [LARGE SCALE GENOMIC DNA]</scope>
    <source>
        <strain evidence="1">JLS</strain>
    </source>
</reference>
<organism evidence="1">
    <name type="scientific">Mycobacterium sp. (strain JLS)</name>
    <dbReference type="NCBI Taxonomy" id="164757"/>
    <lineage>
        <taxon>Bacteria</taxon>
        <taxon>Bacillati</taxon>
        <taxon>Actinomycetota</taxon>
        <taxon>Actinomycetes</taxon>
        <taxon>Mycobacteriales</taxon>
        <taxon>Mycobacteriaceae</taxon>
        <taxon>Mycobacterium</taxon>
    </lineage>
</organism>
<evidence type="ECO:0008006" key="2">
    <source>
        <dbReference type="Google" id="ProtNLM"/>
    </source>
</evidence>
<proteinExistence type="predicted"/>
<dbReference type="PROSITE" id="PS51257">
    <property type="entry name" value="PROKAR_LIPOPROTEIN"/>
    <property type="match status" value="1"/>
</dbReference>
<dbReference type="KEGG" id="mjl:Mjls_0955"/>
<sequence length="588" mass="62784" precursor="true">MFRHLRRRHIALGGLFVLLVFVAFGCWLAVRAVQAKSNLEAARSSAQQAKDALLEGDTEGAANSADEALSRAQQARDATHSVPWNIASAVPWLGDPFTTGQEISDVVLGLAADVLQPAATVGAVLSPDQLLQGNRVDVQALRERESDLSALATAATKLNEDARAISDPKFVSVLLDARSQLQQQTANVAGLLENTTLAARLAPSMMGADGPRTYFMGFQTNAEARGTGGLLGGFGLLRFDNGTATVDTLASNRDLDGAKASVELGPEFTDMYGFTNPLSDFRNSNLSSHFPYAAQIWKSMWAEQTGLNVDGVIVLDPVTLSYILGAVGPVRMPDGEVITKDNVVELTESTAYARFPTDQTARKMYLQDIASEVVRKITGRIESPQKLLDALGKAVGERRIAVWSSVPTEQEILEETPLAHTVPDDPAPYAEVVVNNLGGNKLDYYLRRQIEYVADGCSADTRMSTVTIRLANEAPKTGLPDYVATAPGIRPDVPLDVPRGAMVTSVRLLATTGATLISALVDGQQVPVFSGTERGHPTFEVQLGIPPGQSGELSFRLSEPTSAGEARVPVQPLIDTIEPKVAVPQCAG</sequence>
<gene>
    <name evidence="1" type="ordered locus">Mjls_0955</name>
</gene>